<evidence type="ECO:0000313" key="7">
    <source>
        <dbReference type="EMBL" id="SES83185.1"/>
    </source>
</evidence>
<feature type="transmembrane region" description="Helical" evidence="6">
    <location>
        <begin position="34"/>
        <end position="58"/>
    </location>
</feature>
<evidence type="ECO:0000256" key="5">
    <source>
        <dbReference type="ARBA" id="ARBA00023136"/>
    </source>
</evidence>
<dbReference type="GO" id="GO:0005886">
    <property type="term" value="C:plasma membrane"/>
    <property type="evidence" value="ECO:0007669"/>
    <property type="project" value="UniProtKB-SubCell"/>
</dbReference>
<evidence type="ECO:0000313" key="8">
    <source>
        <dbReference type="Proteomes" id="UP000199181"/>
    </source>
</evidence>
<feature type="transmembrane region" description="Helical" evidence="6">
    <location>
        <begin position="208"/>
        <end position="229"/>
    </location>
</feature>
<evidence type="ECO:0000256" key="6">
    <source>
        <dbReference type="SAM" id="Phobius"/>
    </source>
</evidence>
<proteinExistence type="predicted"/>
<keyword evidence="3 6" id="KW-0812">Transmembrane</keyword>
<evidence type="ECO:0000256" key="3">
    <source>
        <dbReference type="ARBA" id="ARBA00022692"/>
    </source>
</evidence>
<organism evidence="7 8">
    <name type="scientific">Stigmatella erecta</name>
    <dbReference type="NCBI Taxonomy" id="83460"/>
    <lineage>
        <taxon>Bacteria</taxon>
        <taxon>Pseudomonadati</taxon>
        <taxon>Myxococcota</taxon>
        <taxon>Myxococcia</taxon>
        <taxon>Myxococcales</taxon>
        <taxon>Cystobacterineae</taxon>
        <taxon>Archangiaceae</taxon>
        <taxon>Stigmatella</taxon>
    </lineage>
</organism>
<dbReference type="InterPro" id="IPR001851">
    <property type="entry name" value="ABC_transp_permease"/>
</dbReference>
<reference evidence="8" key="1">
    <citation type="submission" date="2016-10" db="EMBL/GenBank/DDBJ databases">
        <authorList>
            <person name="Varghese N."/>
            <person name="Submissions S."/>
        </authorList>
    </citation>
    <scope>NUCLEOTIDE SEQUENCE [LARGE SCALE GENOMIC DNA]</scope>
    <source>
        <strain evidence="8">DSM 16858</strain>
    </source>
</reference>
<feature type="transmembrane region" description="Helical" evidence="6">
    <location>
        <begin position="249"/>
        <end position="277"/>
    </location>
</feature>
<evidence type="ECO:0000256" key="4">
    <source>
        <dbReference type="ARBA" id="ARBA00022989"/>
    </source>
</evidence>
<comment type="subcellular location">
    <subcellularLocation>
        <location evidence="1">Cell membrane</location>
        <topology evidence="1">Multi-pass membrane protein</topology>
    </subcellularLocation>
</comment>
<evidence type="ECO:0000256" key="1">
    <source>
        <dbReference type="ARBA" id="ARBA00004651"/>
    </source>
</evidence>
<keyword evidence="8" id="KW-1185">Reference proteome</keyword>
<feature type="transmembrane region" description="Helical" evidence="6">
    <location>
        <begin position="158"/>
        <end position="177"/>
    </location>
</feature>
<evidence type="ECO:0000256" key="2">
    <source>
        <dbReference type="ARBA" id="ARBA00022475"/>
    </source>
</evidence>
<dbReference type="EMBL" id="FOIJ01000001">
    <property type="protein sequence ID" value="SES83185.1"/>
    <property type="molecule type" value="Genomic_DNA"/>
</dbReference>
<feature type="transmembrane region" description="Helical" evidence="6">
    <location>
        <begin position="89"/>
        <end position="111"/>
    </location>
</feature>
<keyword evidence="4 6" id="KW-1133">Transmembrane helix</keyword>
<name>A0A1H9ZNC7_9BACT</name>
<dbReference type="AlphaFoldDB" id="A0A1H9ZNC7"/>
<sequence length="320" mass="33154">MSFLRKHITVLAGLLAYLVLYAIAAARYDGFLSLPVFINFLSNNAVLGIVAVGMTFVILSGGIDLSVGAVMSFSSVLIGVLIMDHQWNVFAAVGASLVCGTTLGAVMGAIIHKTGIKPFIVTLAGMFFVRGLAFIIHLESIAIAAPQHTSIAIMRVGPLPVTAVLFLTFVAVAWYVAVLTPFGRNVYALGGGEEAAMLMGLPVQRTRIAVYAVSGFCASFAGAALTFYLSSGSHLEGVGMELDAIATVVIGGTLLAGGVGSVFGTLVGVLMLGLILTSITTYEGMMSSGLTRVAIGALLLSFVMLQKLLTRRIAGAGRAT</sequence>
<dbReference type="RefSeq" id="WP_093515272.1">
    <property type="nucleotide sequence ID" value="NZ_FOIJ01000001.1"/>
</dbReference>
<dbReference type="Proteomes" id="UP000199181">
    <property type="component" value="Unassembled WGS sequence"/>
</dbReference>
<dbReference type="GO" id="GO:0022857">
    <property type="term" value="F:transmembrane transporter activity"/>
    <property type="evidence" value="ECO:0007669"/>
    <property type="project" value="InterPro"/>
</dbReference>
<gene>
    <name evidence="7" type="ORF">SAMN05443639_101370</name>
</gene>
<keyword evidence="5 6" id="KW-0472">Membrane</keyword>
<keyword evidence="2" id="KW-1003">Cell membrane</keyword>
<dbReference type="Pfam" id="PF02653">
    <property type="entry name" value="BPD_transp_2"/>
    <property type="match status" value="1"/>
</dbReference>
<feature type="transmembrane region" description="Helical" evidence="6">
    <location>
        <begin position="289"/>
        <end position="309"/>
    </location>
</feature>
<dbReference type="CDD" id="cd06579">
    <property type="entry name" value="TM_PBP1_transp_AraH_like"/>
    <property type="match status" value="1"/>
</dbReference>
<dbReference type="PANTHER" id="PTHR32196:SF63">
    <property type="entry name" value="INNER MEMBRANE ABC TRANSPORTER PERMEASE PROTEIN YJFF"/>
    <property type="match status" value="1"/>
</dbReference>
<dbReference type="PANTHER" id="PTHR32196">
    <property type="entry name" value="ABC TRANSPORTER PERMEASE PROTEIN YPHD-RELATED-RELATED"/>
    <property type="match status" value="1"/>
</dbReference>
<accession>A0A1H9ZNC7</accession>
<protein>
    <submittedName>
        <fullName evidence="7">Monosaccharide ABC transporter membrane protein, CUT2 family</fullName>
    </submittedName>
</protein>
<feature type="transmembrane region" description="Helical" evidence="6">
    <location>
        <begin position="118"/>
        <end position="138"/>
    </location>
</feature>
<feature type="transmembrane region" description="Helical" evidence="6">
    <location>
        <begin position="65"/>
        <end position="83"/>
    </location>
</feature>